<dbReference type="InterPro" id="IPR013785">
    <property type="entry name" value="Aldolase_TIM"/>
</dbReference>
<accession>A0A9D2AYL5</accession>
<dbReference type="Pfam" id="PF01729">
    <property type="entry name" value="QRPTase_C"/>
    <property type="match status" value="1"/>
</dbReference>
<protein>
    <recommendedName>
        <fullName evidence="11">Probable nicotinate-nucleotide pyrophosphorylase [carboxylating]</fullName>
        <ecNumber evidence="5">2.4.2.19</ecNumber>
    </recommendedName>
    <alternativeName>
        <fullName evidence="9">Quinolinate phosphoribosyltransferase [decarboxylating]</fullName>
    </alternativeName>
</protein>
<evidence type="ECO:0000256" key="8">
    <source>
        <dbReference type="ARBA" id="ARBA00022679"/>
    </source>
</evidence>
<dbReference type="GO" id="GO:0005737">
    <property type="term" value="C:cytoplasm"/>
    <property type="evidence" value="ECO:0007669"/>
    <property type="project" value="TreeGrafter"/>
</dbReference>
<comment type="catalytic activity">
    <reaction evidence="10">
        <text>nicotinate beta-D-ribonucleotide + CO2 + diphosphate = quinolinate + 5-phospho-alpha-D-ribose 1-diphosphate + 2 H(+)</text>
        <dbReference type="Rhea" id="RHEA:12733"/>
        <dbReference type="ChEBI" id="CHEBI:15378"/>
        <dbReference type="ChEBI" id="CHEBI:16526"/>
        <dbReference type="ChEBI" id="CHEBI:29959"/>
        <dbReference type="ChEBI" id="CHEBI:33019"/>
        <dbReference type="ChEBI" id="CHEBI:57502"/>
        <dbReference type="ChEBI" id="CHEBI:58017"/>
        <dbReference type="EC" id="2.4.2.19"/>
    </reaction>
</comment>
<evidence type="ECO:0000256" key="7">
    <source>
        <dbReference type="ARBA" id="ARBA00022676"/>
    </source>
</evidence>
<dbReference type="GO" id="GO:0004514">
    <property type="term" value="F:nicotinate-nucleotide diphosphorylase (carboxylating) activity"/>
    <property type="evidence" value="ECO:0007669"/>
    <property type="project" value="UniProtKB-EC"/>
</dbReference>
<dbReference type="GO" id="GO:0009435">
    <property type="term" value="P:NAD+ biosynthetic process"/>
    <property type="evidence" value="ECO:0007669"/>
    <property type="project" value="InterPro"/>
</dbReference>
<dbReference type="InterPro" id="IPR004393">
    <property type="entry name" value="NadC"/>
</dbReference>
<feature type="domain" description="Quinolinate phosphoribosyl transferase C-terminal" evidence="13">
    <location>
        <begin position="112"/>
        <end position="281"/>
    </location>
</feature>
<evidence type="ECO:0000256" key="10">
    <source>
        <dbReference type="ARBA" id="ARBA00047445"/>
    </source>
</evidence>
<evidence type="ECO:0000256" key="2">
    <source>
        <dbReference type="ARBA" id="ARBA00004893"/>
    </source>
</evidence>
<comment type="pathway">
    <text evidence="2">Cofactor biosynthesis; NAD(+) biosynthesis; nicotinate D-ribonucleotide from quinolinate: step 1/1.</text>
</comment>
<comment type="subunit">
    <text evidence="4">Hexamer formed by 3 homodimers.</text>
</comment>
<name>A0A9D2AYL5_9SPHI</name>
<dbReference type="NCBIfam" id="TIGR00078">
    <property type="entry name" value="nadC"/>
    <property type="match status" value="1"/>
</dbReference>
<sequence length="285" mass="31674">MNKEFEDQLIEFTNKSLVEDVKEGDHTSLSTIDEKAKGKAQIIAKEEGIIAGVQVGLKMFQLIDPALQVKTFVKDGERVKERQEVFQIEGSLHSILKAERLVLNVMQRMSGIATTTRSYVDLIKDTKARVLDTRKTTPLLRFLEKESVKIGGGVNHRFGLYDMILVKDNHIDFAGGITAALSKVYDYLKDKNLNIPVEVEVRDFQELNEVIDFGKVDRILLDNFTPEDTRKAVDKIGGSFILESSGGINKSTILAYAKTGVDYISVGGLTHSVKSLDLSLKAVVV</sequence>
<dbReference type="Proteomes" id="UP000824156">
    <property type="component" value="Unassembled WGS sequence"/>
</dbReference>
<dbReference type="InterPro" id="IPR037128">
    <property type="entry name" value="Quinolinate_PRibosylTase_N_sf"/>
</dbReference>
<keyword evidence="6" id="KW-0662">Pyridine nucleotide biosynthesis</keyword>
<dbReference type="CDD" id="cd01572">
    <property type="entry name" value="QPRTase"/>
    <property type="match status" value="1"/>
</dbReference>
<dbReference type="PANTHER" id="PTHR32179:SF3">
    <property type="entry name" value="NICOTINATE-NUCLEOTIDE PYROPHOSPHORYLASE [CARBOXYLATING]"/>
    <property type="match status" value="1"/>
</dbReference>
<evidence type="ECO:0000256" key="3">
    <source>
        <dbReference type="ARBA" id="ARBA00009400"/>
    </source>
</evidence>
<reference evidence="15" key="1">
    <citation type="journal article" date="2021" name="PeerJ">
        <title>Extensive microbial diversity within the chicken gut microbiome revealed by metagenomics and culture.</title>
        <authorList>
            <person name="Gilroy R."/>
            <person name="Ravi A."/>
            <person name="Getino M."/>
            <person name="Pursley I."/>
            <person name="Horton D.L."/>
            <person name="Alikhan N.F."/>
            <person name="Baker D."/>
            <person name="Gharbi K."/>
            <person name="Hall N."/>
            <person name="Watson M."/>
            <person name="Adriaenssens E.M."/>
            <person name="Foster-Nyarko E."/>
            <person name="Jarju S."/>
            <person name="Secka A."/>
            <person name="Antonio M."/>
            <person name="Oren A."/>
            <person name="Chaudhuri R.R."/>
            <person name="La Ragione R."/>
            <person name="Hildebrand F."/>
            <person name="Pallen M.J."/>
        </authorList>
    </citation>
    <scope>NUCLEOTIDE SEQUENCE</scope>
    <source>
        <strain evidence="15">1719</strain>
    </source>
</reference>
<dbReference type="InterPro" id="IPR036068">
    <property type="entry name" value="Nicotinate_pribotase-like_C"/>
</dbReference>
<dbReference type="InterPro" id="IPR022412">
    <property type="entry name" value="Quinolinate_PRibosylTrfase_N"/>
</dbReference>
<evidence type="ECO:0000259" key="13">
    <source>
        <dbReference type="Pfam" id="PF01729"/>
    </source>
</evidence>
<evidence type="ECO:0000313" key="15">
    <source>
        <dbReference type="EMBL" id="HIX55012.1"/>
    </source>
</evidence>
<dbReference type="InterPro" id="IPR027277">
    <property type="entry name" value="NadC/ModD"/>
</dbReference>
<evidence type="ECO:0000256" key="5">
    <source>
        <dbReference type="ARBA" id="ARBA00011944"/>
    </source>
</evidence>
<dbReference type="EC" id="2.4.2.19" evidence="5"/>
<dbReference type="PIRSF" id="PIRSF006250">
    <property type="entry name" value="NadC_ModD"/>
    <property type="match status" value="1"/>
</dbReference>
<dbReference type="FunFam" id="3.90.1170.20:FF:000001">
    <property type="entry name" value="Nicotinate-nucleotide diphosphorylase (Carboxylating)"/>
    <property type="match status" value="1"/>
</dbReference>
<organism evidence="15 16">
    <name type="scientific">Candidatus Sphingobacterium stercoripullorum</name>
    <dbReference type="NCBI Taxonomy" id="2838759"/>
    <lineage>
        <taxon>Bacteria</taxon>
        <taxon>Pseudomonadati</taxon>
        <taxon>Bacteroidota</taxon>
        <taxon>Sphingobacteriia</taxon>
        <taxon>Sphingobacteriales</taxon>
        <taxon>Sphingobacteriaceae</taxon>
        <taxon>Sphingobacterium</taxon>
    </lineage>
</organism>
<dbReference type="Gene3D" id="3.90.1170.20">
    <property type="entry name" value="Quinolinate phosphoribosyl transferase, N-terminal domain"/>
    <property type="match status" value="1"/>
</dbReference>
<evidence type="ECO:0000256" key="4">
    <source>
        <dbReference type="ARBA" id="ARBA00011218"/>
    </source>
</evidence>
<gene>
    <name evidence="15" type="primary">nadC</name>
    <name evidence="15" type="ORF">H9853_08300</name>
</gene>
<evidence type="ECO:0000259" key="14">
    <source>
        <dbReference type="Pfam" id="PF02749"/>
    </source>
</evidence>
<evidence type="ECO:0000256" key="11">
    <source>
        <dbReference type="ARBA" id="ARBA00069173"/>
    </source>
</evidence>
<dbReference type="Pfam" id="PF02749">
    <property type="entry name" value="QRPTase_N"/>
    <property type="match status" value="1"/>
</dbReference>
<dbReference type="EMBL" id="DXEZ01000225">
    <property type="protein sequence ID" value="HIX55012.1"/>
    <property type="molecule type" value="Genomic_DNA"/>
</dbReference>
<dbReference type="GO" id="GO:0034213">
    <property type="term" value="P:quinolinate catabolic process"/>
    <property type="evidence" value="ECO:0007669"/>
    <property type="project" value="TreeGrafter"/>
</dbReference>
<dbReference type="SUPFAM" id="SSF54675">
    <property type="entry name" value="Nicotinate/Quinolinate PRTase N-terminal domain-like"/>
    <property type="match status" value="1"/>
</dbReference>
<dbReference type="FunFam" id="3.20.20.70:FF:000030">
    <property type="entry name" value="Nicotinate-nucleotide pyrophosphorylase, carboxylating"/>
    <property type="match status" value="1"/>
</dbReference>
<dbReference type="Gene3D" id="3.20.20.70">
    <property type="entry name" value="Aldolase class I"/>
    <property type="match status" value="1"/>
</dbReference>
<keyword evidence="8 12" id="KW-0808">Transferase</keyword>
<dbReference type="SUPFAM" id="SSF51690">
    <property type="entry name" value="Nicotinate/Quinolinate PRTase C-terminal domain-like"/>
    <property type="match status" value="1"/>
</dbReference>
<keyword evidence="7 12" id="KW-0328">Glycosyltransferase</keyword>
<evidence type="ECO:0000256" key="12">
    <source>
        <dbReference type="PIRNR" id="PIRNR006250"/>
    </source>
</evidence>
<reference evidence="15" key="2">
    <citation type="submission" date="2021-04" db="EMBL/GenBank/DDBJ databases">
        <authorList>
            <person name="Gilroy R."/>
        </authorList>
    </citation>
    <scope>NUCLEOTIDE SEQUENCE</scope>
    <source>
        <strain evidence="15">1719</strain>
    </source>
</reference>
<dbReference type="AlphaFoldDB" id="A0A9D2AYL5"/>
<feature type="domain" description="Quinolinate phosphoribosyl transferase N-terminal" evidence="14">
    <location>
        <begin position="25"/>
        <end position="110"/>
    </location>
</feature>
<dbReference type="PANTHER" id="PTHR32179">
    <property type="entry name" value="NICOTINATE-NUCLEOTIDE PYROPHOSPHORYLASE [CARBOXYLATING]"/>
    <property type="match status" value="1"/>
</dbReference>
<evidence type="ECO:0000256" key="6">
    <source>
        <dbReference type="ARBA" id="ARBA00022642"/>
    </source>
</evidence>
<dbReference type="InterPro" id="IPR002638">
    <property type="entry name" value="Quinolinate_PRibosylTrfase_C"/>
</dbReference>
<comment type="caution">
    <text evidence="15">The sequence shown here is derived from an EMBL/GenBank/DDBJ whole genome shotgun (WGS) entry which is preliminary data.</text>
</comment>
<evidence type="ECO:0000256" key="9">
    <source>
        <dbReference type="ARBA" id="ARBA00033102"/>
    </source>
</evidence>
<proteinExistence type="inferred from homology"/>
<evidence type="ECO:0000256" key="1">
    <source>
        <dbReference type="ARBA" id="ARBA00003237"/>
    </source>
</evidence>
<comment type="similarity">
    <text evidence="3 12">Belongs to the NadC/ModD family.</text>
</comment>
<evidence type="ECO:0000313" key="16">
    <source>
        <dbReference type="Proteomes" id="UP000824156"/>
    </source>
</evidence>
<comment type="function">
    <text evidence="1">Involved in the catabolism of quinolinic acid (QA).</text>
</comment>